<dbReference type="Gene3D" id="3.30.70.270">
    <property type="match status" value="1"/>
</dbReference>
<evidence type="ECO:0000259" key="2">
    <source>
        <dbReference type="PROSITE" id="PS50883"/>
    </source>
</evidence>
<dbReference type="Proteomes" id="UP000304148">
    <property type="component" value="Chromosome"/>
</dbReference>
<evidence type="ECO:0000259" key="3">
    <source>
        <dbReference type="PROSITE" id="PS50887"/>
    </source>
</evidence>
<dbReference type="Pfam" id="PF00990">
    <property type="entry name" value="GGDEF"/>
    <property type="match status" value="1"/>
</dbReference>
<dbReference type="NCBIfam" id="TIGR00254">
    <property type="entry name" value="GGDEF"/>
    <property type="match status" value="1"/>
</dbReference>
<dbReference type="InterPro" id="IPR029787">
    <property type="entry name" value="Nucleotide_cyclase"/>
</dbReference>
<dbReference type="SMART" id="SM00052">
    <property type="entry name" value="EAL"/>
    <property type="match status" value="1"/>
</dbReference>
<dbReference type="SUPFAM" id="SSF55073">
    <property type="entry name" value="Nucleotide cyclase"/>
    <property type="match status" value="1"/>
</dbReference>
<dbReference type="PROSITE" id="PS50887">
    <property type="entry name" value="GGDEF"/>
    <property type="match status" value="1"/>
</dbReference>
<keyword evidence="1" id="KW-1133">Transmembrane helix</keyword>
<dbReference type="CDD" id="cd01949">
    <property type="entry name" value="GGDEF"/>
    <property type="match status" value="1"/>
</dbReference>
<dbReference type="RefSeq" id="WP_232055657.1">
    <property type="nucleotide sequence ID" value="NZ_LS992241.1"/>
</dbReference>
<evidence type="ECO:0000313" key="4">
    <source>
        <dbReference type="EMBL" id="SYX85395.1"/>
    </source>
</evidence>
<feature type="transmembrane region" description="Helical" evidence="1">
    <location>
        <begin position="21"/>
        <end position="42"/>
    </location>
</feature>
<dbReference type="InterPro" id="IPR035919">
    <property type="entry name" value="EAL_sf"/>
</dbReference>
<dbReference type="SUPFAM" id="SSF55785">
    <property type="entry name" value="PYP-like sensor domain (PAS domain)"/>
    <property type="match status" value="1"/>
</dbReference>
<proteinExistence type="predicted"/>
<gene>
    <name evidence="4" type="ORF">PBLR_13817</name>
</gene>
<dbReference type="InterPro" id="IPR052155">
    <property type="entry name" value="Biofilm_reg_signaling"/>
</dbReference>
<dbReference type="Pfam" id="PF00563">
    <property type="entry name" value="EAL"/>
    <property type="match status" value="1"/>
</dbReference>
<dbReference type="InterPro" id="IPR035965">
    <property type="entry name" value="PAS-like_dom_sf"/>
</dbReference>
<evidence type="ECO:0000256" key="1">
    <source>
        <dbReference type="SAM" id="Phobius"/>
    </source>
</evidence>
<dbReference type="InterPro" id="IPR000160">
    <property type="entry name" value="GGDEF_dom"/>
</dbReference>
<dbReference type="PANTHER" id="PTHR44757">
    <property type="entry name" value="DIGUANYLATE CYCLASE DGCP"/>
    <property type="match status" value="1"/>
</dbReference>
<dbReference type="InterPro" id="IPR043128">
    <property type="entry name" value="Rev_trsase/Diguanyl_cyclase"/>
</dbReference>
<dbReference type="SMART" id="SM00267">
    <property type="entry name" value="GGDEF"/>
    <property type="match status" value="1"/>
</dbReference>
<evidence type="ECO:0000313" key="5">
    <source>
        <dbReference type="Proteomes" id="UP000304148"/>
    </source>
</evidence>
<name>A0A383RE83_PAEAL</name>
<reference evidence="5" key="1">
    <citation type="submission" date="2018-08" db="EMBL/GenBank/DDBJ databases">
        <authorList>
            <person name="Chevrot R."/>
        </authorList>
    </citation>
    <scope>NUCLEOTIDE SEQUENCE [LARGE SCALE GENOMIC DNA]</scope>
</reference>
<sequence>MSDRKVQNERQLQKRDRSIRYALYVMAVSLITAIVCTGWAVLQLEGLARMWVLILLTAMLGYAAAAKIRSSYYERFGVAHNPISTIESPTVSVQPIWKSYYDHLPVPMLFVRQDGKVVGMNPAFQEVTGFDGSLITIGQWMEEQACSKLIQAMDQVTSGGEIELKLVGCSKDGFPQDWLIRMTQLPGLTHCPEEEAIFSVSLRDASPNRYMEERIRYMAYYDDMTGLPNRRMFMQRLEEALEMAAHASFSIAVLYMDLDRFKRINDTFGTDFGDMLLMQIADRLLRSMTENDVIARMEGDEFICFMTNAGSEEEVTERVRQLLSVFEEPFELNDIPVHVTMSIGVKLIHEDMCIHDAGLAVQQADYALSRVKELGKNGYLFFVPEMNDRPLERITLEHDMRKALTRGEFELYYQPQVDMSTCRIVGMEALVRWNHPERGLIPPGEFISLAEENGFIVALGTWIMEEACRQNKQWQDEGLERIPVSVNLSVRQFEMNNLTETVQEVLQRTGLEPQYLDLEITESMTMEVSRASQTLSKLKDMGVAISIDDFGTGYSSLHYLKNFPIHRLKIDRSFVRDLQQDPNDAAIVSAIIALGHNMNMQVIAEGVETKEQLVFLQNNHCDNIQGYYFSPPLPRSGFESLFRRYSLQSGSDAMLRT</sequence>
<feature type="domain" description="GGDEF" evidence="3">
    <location>
        <begin position="249"/>
        <end position="384"/>
    </location>
</feature>
<dbReference type="EMBL" id="LS992241">
    <property type="protein sequence ID" value="SYX85395.1"/>
    <property type="molecule type" value="Genomic_DNA"/>
</dbReference>
<keyword evidence="1" id="KW-0472">Membrane</keyword>
<feature type="domain" description="EAL" evidence="2">
    <location>
        <begin position="393"/>
        <end position="646"/>
    </location>
</feature>
<organism evidence="4 5">
    <name type="scientific">Paenibacillus alvei</name>
    <name type="common">Bacillus alvei</name>
    <dbReference type="NCBI Taxonomy" id="44250"/>
    <lineage>
        <taxon>Bacteria</taxon>
        <taxon>Bacillati</taxon>
        <taxon>Bacillota</taxon>
        <taxon>Bacilli</taxon>
        <taxon>Bacillales</taxon>
        <taxon>Paenibacillaceae</taxon>
        <taxon>Paenibacillus</taxon>
    </lineage>
</organism>
<accession>A0A383RE83</accession>
<dbReference type="AlphaFoldDB" id="A0A383RE83"/>
<dbReference type="SUPFAM" id="SSF141868">
    <property type="entry name" value="EAL domain-like"/>
    <property type="match status" value="1"/>
</dbReference>
<dbReference type="FunFam" id="3.20.20.450:FF:000001">
    <property type="entry name" value="Cyclic di-GMP phosphodiesterase yahA"/>
    <property type="match status" value="1"/>
</dbReference>
<dbReference type="CDD" id="cd01948">
    <property type="entry name" value="EAL"/>
    <property type="match status" value="1"/>
</dbReference>
<dbReference type="PROSITE" id="PS50883">
    <property type="entry name" value="EAL"/>
    <property type="match status" value="1"/>
</dbReference>
<protein>
    <submittedName>
        <fullName evidence="4">Diguanylate cyclase (GGDEF) domain-containing protein</fullName>
    </submittedName>
</protein>
<dbReference type="Gene3D" id="3.20.20.450">
    <property type="entry name" value="EAL domain"/>
    <property type="match status" value="1"/>
</dbReference>
<dbReference type="PANTHER" id="PTHR44757:SF2">
    <property type="entry name" value="BIOFILM ARCHITECTURE MAINTENANCE PROTEIN MBAA"/>
    <property type="match status" value="1"/>
</dbReference>
<dbReference type="InterPro" id="IPR001633">
    <property type="entry name" value="EAL_dom"/>
</dbReference>
<keyword evidence="1" id="KW-0812">Transmembrane</keyword>